<dbReference type="AlphaFoldDB" id="A0A4R3I0I3"/>
<dbReference type="PANTHER" id="PTHR37477">
    <property type="entry name" value="COBALT-PRECORRIN-5A HYDROLASE"/>
    <property type="match status" value="1"/>
</dbReference>
<evidence type="ECO:0000313" key="5">
    <source>
        <dbReference type="Proteomes" id="UP000295793"/>
    </source>
</evidence>
<dbReference type="InterPro" id="IPR021745">
    <property type="entry name" value="CbiG_mid"/>
</dbReference>
<name>A0A4R3I0I3_9GAMM</name>
<dbReference type="InterPro" id="IPR021744">
    <property type="entry name" value="CbiG_N"/>
</dbReference>
<comment type="caution">
    <text evidence="4">The sequence shown here is derived from an EMBL/GenBank/DDBJ whole genome shotgun (WGS) entry which is preliminary data.</text>
</comment>
<dbReference type="Proteomes" id="UP000295793">
    <property type="component" value="Unassembled WGS sequence"/>
</dbReference>
<keyword evidence="5" id="KW-1185">Reference proteome</keyword>
<dbReference type="InterPro" id="IPR036249">
    <property type="entry name" value="Thioredoxin-like_sf"/>
</dbReference>
<dbReference type="OrthoDB" id="9781023at2"/>
<dbReference type="Pfam" id="PF11761">
    <property type="entry name" value="CbiG_mid"/>
    <property type="match status" value="1"/>
</dbReference>
<dbReference type="Gene3D" id="3.30.420.180">
    <property type="entry name" value="CobE/GbiG C-terminal domain"/>
    <property type="match status" value="1"/>
</dbReference>
<evidence type="ECO:0000259" key="3">
    <source>
        <dbReference type="Pfam" id="PF11761"/>
    </source>
</evidence>
<dbReference type="Gene3D" id="3.40.50.11220">
    <property type="match status" value="1"/>
</dbReference>
<dbReference type="Pfam" id="PF01890">
    <property type="entry name" value="CbiG_C"/>
    <property type="match status" value="1"/>
</dbReference>
<proteinExistence type="predicted"/>
<dbReference type="RefSeq" id="WP_132702535.1">
    <property type="nucleotide sequence ID" value="NZ_SLZR01000013.1"/>
</dbReference>
<dbReference type="InterPro" id="IPR038029">
    <property type="entry name" value="GbiG_N_sf"/>
</dbReference>
<dbReference type="InterPro" id="IPR036518">
    <property type="entry name" value="CobE/GbiG_C_sf"/>
</dbReference>
<evidence type="ECO:0000259" key="2">
    <source>
        <dbReference type="Pfam" id="PF11760"/>
    </source>
</evidence>
<dbReference type="Pfam" id="PF11760">
    <property type="entry name" value="CbiG_N"/>
    <property type="match status" value="1"/>
</dbReference>
<evidence type="ECO:0000313" key="4">
    <source>
        <dbReference type="EMBL" id="TCS39038.1"/>
    </source>
</evidence>
<dbReference type="SUPFAM" id="SSF52833">
    <property type="entry name" value="Thioredoxin-like"/>
    <property type="match status" value="1"/>
</dbReference>
<keyword evidence="4" id="KW-0378">Hydrolase</keyword>
<dbReference type="CDD" id="cd02980">
    <property type="entry name" value="TRX_Fd_family"/>
    <property type="match status" value="1"/>
</dbReference>
<feature type="domain" description="Cobalamin synthesis G N-terminal" evidence="2">
    <location>
        <begin position="50"/>
        <end position="130"/>
    </location>
</feature>
<dbReference type="EMBL" id="SLZR01000013">
    <property type="protein sequence ID" value="TCS39038.1"/>
    <property type="molecule type" value="Genomic_DNA"/>
</dbReference>
<evidence type="ECO:0000259" key="1">
    <source>
        <dbReference type="Pfam" id="PF01890"/>
    </source>
</evidence>
<dbReference type="SUPFAM" id="SSF159672">
    <property type="entry name" value="CbiG N-terminal domain-like"/>
    <property type="match status" value="1"/>
</dbReference>
<organism evidence="4 5">
    <name type="scientific">Reinekea marinisedimentorum</name>
    <dbReference type="NCBI Taxonomy" id="230495"/>
    <lineage>
        <taxon>Bacteria</taxon>
        <taxon>Pseudomonadati</taxon>
        <taxon>Pseudomonadota</taxon>
        <taxon>Gammaproteobacteria</taxon>
        <taxon>Oceanospirillales</taxon>
        <taxon>Saccharospirillaceae</taxon>
        <taxon>Reinekea</taxon>
    </lineage>
</organism>
<dbReference type="GO" id="GO:0016787">
    <property type="term" value="F:hydrolase activity"/>
    <property type="evidence" value="ECO:0007669"/>
    <property type="project" value="UniProtKB-KW"/>
</dbReference>
<dbReference type="InterPro" id="IPR002750">
    <property type="entry name" value="CobE/GbiG_C"/>
</dbReference>
<dbReference type="SUPFAM" id="SSF159664">
    <property type="entry name" value="CobE/GbiG C-terminal domain-like"/>
    <property type="match status" value="1"/>
</dbReference>
<gene>
    <name evidence="4" type="ORF">BCF53_11384</name>
</gene>
<dbReference type="InterPro" id="IPR052553">
    <property type="entry name" value="CbiG_hydrolase"/>
</dbReference>
<dbReference type="Gene3D" id="3.40.30.10">
    <property type="entry name" value="Glutaredoxin"/>
    <property type="match status" value="1"/>
</dbReference>
<accession>A0A4R3I0I3</accession>
<dbReference type="GO" id="GO:0009236">
    <property type="term" value="P:cobalamin biosynthetic process"/>
    <property type="evidence" value="ECO:0007669"/>
    <property type="project" value="InterPro"/>
</dbReference>
<sequence>MKLAIYALTLNGAKQARRLQSGLPFADLFVKPDFLEGMDAQPLNLPLSQFLGERFNEYEGHIFICATGIVTRVISGLIQDKRVDPAIVCVDEQANFVIPLLSGHRGGANALAERAAHVLKATPVITTASDVSGTIALDMLGAPFGWLLCERSEPAITPVSAAVVNNQPVAIVQQAGDKHWWRRDKRMPSNLICHSNLSELNPSDFSGAILISDEAEPAMEGWQNRLVLWRPKSLVLGLGCDRNTPLAVLQAGLAQFSKQFNLSLSSVIAFASIDLKADETGLLELSEQHQWPFHTYAPEQLDNRTGIENPSDYVKKVTGSNSVAEAAALALAQRNQLLVAKWAFKQDGFNMTVACCRKAFAEPLSAQKRKNWFAEKKHGSDQRHGEPVRINAHGSEVVPGYQCKPRHLDLNRPLLHHRHHIVLCEGARCAKAGAANLAHDLRAVLKDMGLASGNKRIKISRTKCVGACRNRATLAIYERSALPVNNGVWLRKVEAFSEDTWRTLFRALADGVSLNQVVDETFFAPIDAPQPENEPHSKQAKGE</sequence>
<protein>
    <submittedName>
        <fullName evidence="4">Cobalt-precorrin 5A hydrolase</fullName>
    </submittedName>
</protein>
<feature type="domain" description="CobE/GbiG C-terminal" evidence="1">
    <location>
        <begin position="234"/>
        <end position="354"/>
    </location>
</feature>
<dbReference type="PANTHER" id="PTHR37477:SF1">
    <property type="entry name" value="COBALT-PRECORRIN-5A HYDROLASE"/>
    <property type="match status" value="1"/>
</dbReference>
<reference evidence="4 5" key="1">
    <citation type="submission" date="2019-03" db="EMBL/GenBank/DDBJ databases">
        <title>Genomic Encyclopedia of Archaeal and Bacterial Type Strains, Phase II (KMG-II): from individual species to whole genera.</title>
        <authorList>
            <person name="Goeker M."/>
        </authorList>
    </citation>
    <scope>NUCLEOTIDE SEQUENCE [LARGE SCALE GENOMIC DNA]</scope>
    <source>
        <strain evidence="4 5">DSM 15388</strain>
    </source>
</reference>
<feature type="domain" description="Cobalamin biosynthesis central region" evidence="3">
    <location>
        <begin position="135"/>
        <end position="231"/>
    </location>
</feature>